<keyword evidence="3" id="KW-1185">Reference proteome</keyword>
<dbReference type="Proteomes" id="UP000053342">
    <property type="component" value="Unassembled WGS sequence"/>
</dbReference>
<proteinExistence type="predicted"/>
<accession>A0A0D2DN87</accession>
<protein>
    <recommendedName>
        <fullName evidence="1">AB hydrolase-1 domain-containing protein</fullName>
    </recommendedName>
</protein>
<dbReference type="OrthoDB" id="294702at2759"/>
<reference evidence="2 3" key="1">
    <citation type="submission" date="2015-01" db="EMBL/GenBank/DDBJ databases">
        <title>The Genome Sequence of Exophiala oligosperma CBS72588.</title>
        <authorList>
            <consortium name="The Broad Institute Genomics Platform"/>
            <person name="Cuomo C."/>
            <person name="de Hoog S."/>
            <person name="Gorbushina A."/>
            <person name="Stielow B."/>
            <person name="Teixiera M."/>
            <person name="Abouelleil A."/>
            <person name="Chapman S.B."/>
            <person name="Priest M."/>
            <person name="Young S.K."/>
            <person name="Wortman J."/>
            <person name="Nusbaum C."/>
            <person name="Birren B."/>
        </authorList>
    </citation>
    <scope>NUCLEOTIDE SEQUENCE [LARGE SCALE GENOMIC DNA]</scope>
    <source>
        <strain evidence="2 3">CBS 72588</strain>
    </source>
</reference>
<dbReference type="HOGENOM" id="CLU_020336_49_0_1"/>
<feature type="domain" description="AB hydrolase-1" evidence="1">
    <location>
        <begin position="52"/>
        <end position="319"/>
    </location>
</feature>
<sequence>MTTSQVTLTDGRILAYIDYDPPTTTPAAAAAAGKDGEEAHVTTTTTTTKPVLVYCHGFPGSRIEGDFLVSAARRHGARLISVDRPGMGLSTFQPNRSVLDWPRDVLQLADHLSINGFYVVGASGGAPYVFACVKEVSKTGRLLGACVVAGAYPLSLGTAGMSWPVRILMLTASSKWFGGVVGWLMDWDFGSVARDREHPERMRKVLVRAMKAKPEPDARCVDSEEVTTKLVEAMHESYRQPSGGGINLDIRLIAGDWGFDLADLDTEEGFNICLWHGGRDANVPVAMARNAASLIKGAKLKVLEDEAHLSISLNAQDQFLEDLLGTVDRQPAGMTEESCAPACTDVYGCMDSEGEIAH</sequence>
<gene>
    <name evidence="2" type="ORF">PV06_10586</name>
</gene>
<dbReference type="Pfam" id="PF12697">
    <property type="entry name" value="Abhydrolase_6"/>
    <property type="match status" value="1"/>
</dbReference>
<dbReference type="VEuPathDB" id="FungiDB:PV06_10586"/>
<dbReference type="GeneID" id="27362660"/>
<name>A0A0D2DN87_9EURO</name>
<dbReference type="SUPFAM" id="SSF53474">
    <property type="entry name" value="alpha/beta-Hydrolases"/>
    <property type="match status" value="1"/>
</dbReference>
<evidence type="ECO:0000259" key="1">
    <source>
        <dbReference type="Pfam" id="PF12697"/>
    </source>
</evidence>
<evidence type="ECO:0000313" key="3">
    <source>
        <dbReference type="Proteomes" id="UP000053342"/>
    </source>
</evidence>
<dbReference type="InterPro" id="IPR029058">
    <property type="entry name" value="AB_hydrolase_fold"/>
</dbReference>
<organism evidence="2 3">
    <name type="scientific">Exophiala oligosperma</name>
    <dbReference type="NCBI Taxonomy" id="215243"/>
    <lineage>
        <taxon>Eukaryota</taxon>
        <taxon>Fungi</taxon>
        <taxon>Dikarya</taxon>
        <taxon>Ascomycota</taxon>
        <taxon>Pezizomycotina</taxon>
        <taxon>Eurotiomycetes</taxon>
        <taxon>Chaetothyriomycetidae</taxon>
        <taxon>Chaetothyriales</taxon>
        <taxon>Herpotrichiellaceae</taxon>
        <taxon>Exophiala</taxon>
    </lineage>
</organism>
<dbReference type="InterPro" id="IPR000073">
    <property type="entry name" value="AB_hydrolase_1"/>
</dbReference>
<dbReference type="Gene3D" id="3.40.50.1820">
    <property type="entry name" value="alpha/beta hydrolase"/>
    <property type="match status" value="1"/>
</dbReference>
<dbReference type="EMBL" id="KN847345">
    <property type="protein sequence ID" value="KIW37244.1"/>
    <property type="molecule type" value="Genomic_DNA"/>
</dbReference>
<evidence type="ECO:0000313" key="2">
    <source>
        <dbReference type="EMBL" id="KIW37244.1"/>
    </source>
</evidence>
<dbReference type="PANTHER" id="PTHR45763:SF46">
    <property type="entry name" value="AB HYDROLASE-1 DOMAIN-CONTAINING PROTEIN"/>
    <property type="match status" value="1"/>
</dbReference>
<dbReference type="PANTHER" id="PTHR45763">
    <property type="entry name" value="HYDROLASE, ALPHA/BETA FOLD FAMILY PROTEIN, EXPRESSED-RELATED"/>
    <property type="match status" value="1"/>
</dbReference>
<dbReference type="AlphaFoldDB" id="A0A0D2DN87"/>
<dbReference type="RefSeq" id="XP_016257460.1">
    <property type="nucleotide sequence ID" value="XM_016412152.1"/>
</dbReference>
<dbReference type="STRING" id="215243.A0A0D2DN87"/>